<feature type="transmembrane region" description="Helical" evidence="1">
    <location>
        <begin position="332"/>
        <end position="353"/>
    </location>
</feature>
<feature type="transmembrane region" description="Helical" evidence="1">
    <location>
        <begin position="208"/>
        <end position="227"/>
    </location>
</feature>
<dbReference type="EMBL" id="NBWU01000005">
    <property type="protein sequence ID" value="PCE63601.1"/>
    <property type="molecule type" value="Genomic_DNA"/>
</dbReference>
<keyword evidence="4" id="KW-1185">Reference proteome</keyword>
<dbReference type="AlphaFoldDB" id="A0A2A4G598"/>
<dbReference type="InterPro" id="IPR002656">
    <property type="entry name" value="Acyl_transf_3_dom"/>
</dbReference>
<dbReference type="PANTHER" id="PTHR36927:SF3">
    <property type="entry name" value="GLUCANS BIOSYNTHESIS PROTEIN C"/>
    <property type="match status" value="1"/>
</dbReference>
<evidence type="ECO:0000313" key="4">
    <source>
        <dbReference type="Proteomes" id="UP000219559"/>
    </source>
</evidence>
<gene>
    <name evidence="3" type="ORF">B7P33_13910</name>
</gene>
<feature type="transmembrane region" description="Helical" evidence="1">
    <location>
        <begin position="306"/>
        <end position="326"/>
    </location>
</feature>
<keyword evidence="1" id="KW-1133">Transmembrane helix</keyword>
<dbReference type="PANTHER" id="PTHR36927">
    <property type="entry name" value="BLR4337 PROTEIN"/>
    <property type="match status" value="1"/>
</dbReference>
<dbReference type="InterPro" id="IPR050623">
    <property type="entry name" value="Glucan_succinyl_AcylTrfase"/>
</dbReference>
<accession>A0A2A4G598</accession>
<feature type="transmembrane region" description="Helical" evidence="1">
    <location>
        <begin position="239"/>
        <end position="258"/>
    </location>
</feature>
<feature type="transmembrane region" description="Helical" evidence="1">
    <location>
        <begin position="278"/>
        <end position="294"/>
    </location>
</feature>
<dbReference type="GO" id="GO:0016747">
    <property type="term" value="F:acyltransferase activity, transferring groups other than amino-acyl groups"/>
    <property type="evidence" value="ECO:0007669"/>
    <property type="project" value="InterPro"/>
</dbReference>
<dbReference type="OrthoDB" id="9809782at2"/>
<comment type="caution">
    <text evidence="3">The sequence shown here is derived from an EMBL/GenBank/DDBJ whole genome shotgun (WGS) entry which is preliminary data.</text>
</comment>
<feature type="transmembrane region" description="Helical" evidence="1">
    <location>
        <begin position="138"/>
        <end position="158"/>
    </location>
</feature>
<proteinExistence type="predicted"/>
<evidence type="ECO:0000256" key="1">
    <source>
        <dbReference type="SAM" id="Phobius"/>
    </source>
</evidence>
<dbReference type="Pfam" id="PF01757">
    <property type="entry name" value="Acyl_transf_3"/>
    <property type="match status" value="1"/>
</dbReference>
<feature type="domain" description="Acyltransferase 3" evidence="2">
    <location>
        <begin position="4"/>
        <end position="351"/>
    </location>
</feature>
<dbReference type="Proteomes" id="UP000219559">
    <property type="component" value="Unassembled WGS sequence"/>
</dbReference>
<feature type="transmembrane region" description="Helical" evidence="1">
    <location>
        <begin position="170"/>
        <end position="188"/>
    </location>
</feature>
<keyword evidence="1" id="KW-0812">Transmembrane</keyword>
<feature type="transmembrane region" description="Helical" evidence="1">
    <location>
        <begin position="52"/>
        <end position="70"/>
    </location>
</feature>
<evidence type="ECO:0000313" key="3">
    <source>
        <dbReference type="EMBL" id="PCE63601.1"/>
    </source>
</evidence>
<name>A0A2A4G598_9FLAO</name>
<sequence length="370" mass="43809">MRRHDLDWLRVLVFALLIFYHVGMFFVPWSWHINNPESYDSLQIPMYFLNRWRLPILFVISGMGTYFALGKRSSIAFAKERWLRLGIPLAVGILFIVPPQVYIERLATGAFNGNYFDFWPTHAFEGVYPEGNFSWHHLWFLPYLLTYSLLWLPIFRYFKKHPEHWFIKGLQKMVGSPIGLFLFCLPLMVTEWVLEPLFEVTHALVDDWYTFTKFFFLFGYGFMLMTVKDTFFNTVVRYRKSLLMIGIAAFALLYYSVWEMADTDFSYALELGMIPINYWAWILTLFGFAGKYLNQPSGVLTQANEAVYPFYILHQTITLIIAYFLLDVNWGFVPKFTILVLGTFAGSWVIYLYGIKPWKWVRPLFGMKNR</sequence>
<reference evidence="3 4" key="1">
    <citation type="submission" date="2017-04" db="EMBL/GenBank/DDBJ databases">
        <title>A new member of the family Flavobacteriaceae isolated from ascidians.</title>
        <authorList>
            <person name="Chen L."/>
        </authorList>
    </citation>
    <scope>NUCLEOTIDE SEQUENCE [LARGE SCALE GENOMIC DNA]</scope>
    <source>
        <strain evidence="3 4">HQA918</strain>
    </source>
</reference>
<protein>
    <submittedName>
        <fullName evidence="3">Glucan biosynthesis protein</fullName>
    </submittedName>
</protein>
<dbReference type="RefSeq" id="WP_097443553.1">
    <property type="nucleotide sequence ID" value="NZ_NBWU01000005.1"/>
</dbReference>
<feature type="transmembrane region" description="Helical" evidence="1">
    <location>
        <begin position="82"/>
        <end position="103"/>
    </location>
</feature>
<organism evidence="3 4">
    <name type="scientific">Sediminicola luteus</name>
    <dbReference type="NCBI Taxonomy" id="319238"/>
    <lineage>
        <taxon>Bacteria</taxon>
        <taxon>Pseudomonadati</taxon>
        <taxon>Bacteroidota</taxon>
        <taxon>Flavobacteriia</taxon>
        <taxon>Flavobacteriales</taxon>
        <taxon>Flavobacteriaceae</taxon>
        <taxon>Sediminicola</taxon>
    </lineage>
</organism>
<evidence type="ECO:0000259" key="2">
    <source>
        <dbReference type="Pfam" id="PF01757"/>
    </source>
</evidence>
<feature type="transmembrane region" description="Helical" evidence="1">
    <location>
        <begin position="12"/>
        <end position="32"/>
    </location>
</feature>
<keyword evidence="1" id="KW-0472">Membrane</keyword>